<gene>
    <name evidence="13" type="ORF">PROPJV5_1663</name>
</gene>
<dbReference type="AlphaFoldDB" id="A0A375I4J7"/>
<feature type="domain" description="Alcohol dehydrogenase iron-type/glycerol dehydrogenase GldA" evidence="12">
    <location>
        <begin position="8"/>
        <end position="152"/>
    </location>
</feature>
<dbReference type="PANTHER" id="PTHR43616:SF5">
    <property type="entry name" value="GLYCEROL DEHYDROGENASE 1"/>
    <property type="match status" value="1"/>
</dbReference>
<evidence type="ECO:0000256" key="9">
    <source>
        <dbReference type="PIRSR" id="PIRSR000112-1"/>
    </source>
</evidence>
<feature type="binding site" evidence="9">
    <location>
        <position position="270"/>
    </location>
    <ligand>
        <name>glycerol</name>
        <dbReference type="ChEBI" id="CHEBI:17754"/>
    </ligand>
</feature>
<dbReference type="GO" id="GO:0008888">
    <property type="term" value="F:glycerol dehydrogenase (NAD+) activity"/>
    <property type="evidence" value="ECO:0007669"/>
    <property type="project" value="UniProtKB-EC"/>
</dbReference>
<dbReference type="Gene3D" id="1.20.1090.10">
    <property type="entry name" value="Dehydroquinate synthase-like - alpha domain"/>
    <property type="match status" value="1"/>
</dbReference>
<evidence type="ECO:0000259" key="12">
    <source>
        <dbReference type="Pfam" id="PF00465"/>
    </source>
</evidence>
<keyword evidence="2 9" id="KW-0479">Metal-binding</keyword>
<comment type="catalytic activity">
    <reaction evidence="8">
        <text>glycerol + NAD(+) = dihydroxyacetone + NADH + H(+)</text>
        <dbReference type="Rhea" id="RHEA:13769"/>
        <dbReference type="ChEBI" id="CHEBI:15378"/>
        <dbReference type="ChEBI" id="CHEBI:16016"/>
        <dbReference type="ChEBI" id="CHEBI:17754"/>
        <dbReference type="ChEBI" id="CHEBI:57540"/>
        <dbReference type="ChEBI" id="CHEBI:57945"/>
        <dbReference type="EC" id="1.1.1.6"/>
    </reaction>
</comment>
<dbReference type="EMBL" id="OMOH01000005">
    <property type="protein sequence ID" value="SPF68681.1"/>
    <property type="molecule type" value="Genomic_DNA"/>
</dbReference>
<dbReference type="PROSITE" id="PS00060">
    <property type="entry name" value="ADH_IRON_2"/>
    <property type="match status" value="1"/>
</dbReference>
<dbReference type="Proteomes" id="UP000265962">
    <property type="component" value="Unassembled WGS sequence"/>
</dbReference>
<evidence type="ECO:0000313" key="14">
    <source>
        <dbReference type="Proteomes" id="UP000265962"/>
    </source>
</evidence>
<evidence type="ECO:0000256" key="11">
    <source>
        <dbReference type="PIRSR" id="PIRSR000112-3"/>
    </source>
</evidence>
<comment type="similarity">
    <text evidence="1">Belongs to the iron-containing alcohol dehydrogenase family.</text>
</comment>
<reference evidence="14" key="1">
    <citation type="submission" date="2018-02" db="EMBL/GenBank/DDBJ databases">
        <authorList>
            <person name="Hornung B."/>
        </authorList>
    </citation>
    <scope>NUCLEOTIDE SEQUENCE [LARGE SCALE GENOMIC DNA]</scope>
</reference>
<dbReference type="GO" id="GO:0046872">
    <property type="term" value="F:metal ion binding"/>
    <property type="evidence" value="ECO:0007669"/>
    <property type="project" value="UniProtKB-KW"/>
</dbReference>
<comment type="cofactor">
    <cofactor evidence="9">
        <name>Zn(2+)</name>
        <dbReference type="ChEBI" id="CHEBI:29105"/>
    </cofactor>
    <text evidence="9">Binds 1 zinc ion per subunit.</text>
</comment>
<dbReference type="NCBIfam" id="NF006941">
    <property type="entry name" value="PRK09423.1"/>
    <property type="match status" value="1"/>
</dbReference>
<feature type="binding site" evidence="9">
    <location>
        <position position="253"/>
    </location>
    <ligand>
        <name>glycerol</name>
        <dbReference type="ChEBI" id="CHEBI:17754"/>
    </ligand>
</feature>
<evidence type="ECO:0000256" key="2">
    <source>
        <dbReference type="ARBA" id="ARBA00022723"/>
    </source>
</evidence>
<sequence length="362" mass="38068">MSRILASPGSYIQGPGEMAHLAEYCRHIGATSAYLIVGPFVNTTYNTRITASFEPAGMSCTLAVFGGECSREEFARHAEPVRQCDVVVGIGGGKTLDTAKAVAHYAGLPVIIAPTTASTDAPCSRLSVVYTPGGAFESYLFLPSNPVMVVMDLDIIVQAPAHFLVAGMGDALATFYEADACRRADARTMAGGRSTNAAHALSRLCLDTLLDQGDEARIAAEQGVITKAFEAVVEANTLLSGIGFESSGLAAAHAIHNGLTVLEQTHQQLHGEKVAFGTLTQLILENAPREEFERIVRFCRTVGLPTRLADLGLDGVGDDDLMTVAEAACSPADTMANMPFAVSPYDVFAALRAVDALSAAVK</sequence>
<dbReference type="PROSITE" id="PS00913">
    <property type="entry name" value="ADH_IRON_1"/>
    <property type="match status" value="1"/>
</dbReference>
<comment type="pathway">
    <text evidence="5">Polyol metabolism; glycerol fermentation; glycerone phosphate from glycerol (oxidative route): step 1/2.</text>
</comment>
<name>A0A375I4J7_9ACTN</name>
<dbReference type="Pfam" id="PF00465">
    <property type="entry name" value="Fe-ADH"/>
    <property type="match status" value="1"/>
</dbReference>
<proteinExistence type="inferred from homology"/>
<accession>A0A375I4J7</accession>
<feature type="binding site" evidence="11">
    <location>
        <begin position="93"/>
        <end position="97"/>
    </location>
    <ligand>
        <name>NAD(+)</name>
        <dbReference type="ChEBI" id="CHEBI:57540"/>
    </ligand>
</feature>
<dbReference type="PANTHER" id="PTHR43616">
    <property type="entry name" value="GLYCEROL DEHYDROGENASE"/>
    <property type="match status" value="1"/>
</dbReference>
<keyword evidence="14" id="KW-1185">Reference proteome</keyword>
<dbReference type="OrthoDB" id="323926at2"/>
<dbReference type="RefSeq" id="WP_119715823.1">
    <property type="nucleotide sequence ID" value="NZ_OMOH01000005.1"/>
</dbReference>
<evidence type="ECO:0000256" key="3">
    <source>
        <dbReference type="ARBA" id="ARBA00023002"/>
    </source>
</evidence>
<keyword evidence="4 11" id="KW-0520">NAD</keyword>
<evidence type="ECO:0000256" key="6">
    <source>
        <dbReference type="ARBA" id="ARBA00039147"/>
    </source>
</evidence>
<dbReference type="InterPro" id="IPR001670">
    <property type="entry name" value="ADH_Fe/GldA"/>
</dbReference>
<dbReference type="EC" id="1.1.1.6" evidence="6"/>
<dbReference type="Gene3D" id="3.40.50.1970">
    <property type="match status" value="1"/>
</dbReference>
<feature type="binding site" evidence="11">
    <location>
        <position position="130"/>
    </location>
    <ligand>
        <name>NAD(+)</name>
        <dbReference type="ChEBI" id="CHEBI:57540"/>
    </ligand>
</feature>
<feature type="binding site" evidence="11">
    <location>
        <begin position="115"/>
        <end position="118"/>
    </location>
    <ligand>
        <name>NAD(+)</name>
        <dbReference type="ChEBI" id="CHEBI:57540"/>
    </ligand>
</feature>
<evidence type="ECO:0000256" key="5">
    <source>
        <dbReference type="ARBA" id="ARBA00037918"/>
    </source>
</evidence>
<dbReference type="CDD" id="cd08170">
    <property type="entry name" value="GlyDH"/>
    <property type="match status" value="1"/>
</dbReference>
<evidence type="ECO:0000256" key="1">
    <source>
        <dbReference type="ARBA" id="ARBA00007358"/>
    </source>
</evidence>
<keyword evidence="3 13" id="KW-0560">Oxidoreductase</keyword>
<feature type="binding site" evidence="9">
    <location>
        <position position="170"/>
    </location>
    <ligand>
        <name>glycerol</name>
        <dbReference type="ChEBI" id="CHEBI:17754"/>
    </ligand>
</feature>
<organism evidence="13 14">
    <name type="scientific">Propionibacterium ruminifibrarum</name>
    <dbReference type="NCBI Taxonomy" id="1962131"/>
    <lineage>
        <taxon>Bacteria</taxon>
        <taxon>Bacillati</taxon>
        <taxon>Actinomycetota</taxon>
        <taxon>Actinomycetes</taxon>
        <taxon>Propionibacteriales</taxon>
        <taxon>Propionibacteriaceae</taxon>
        <taxon>Propionibacterium</taxon>
    </lineage>
</organism>
<evidence type="ECO:0000313" key="13">
    <source>
        <dbReference type="EMBL" id="SPF68681.1"/>
    </source>
</evidence>
<feature type="binding site" evidence="10">
    <location>
        <position position="120"/>
    </location>
    <ligand>
        <name>glycerol</name>
        <dbReference type="ChEBI" id="CHEBI:17754"/>
    </ligand>
</feature>
<protein>
    <recommendedName>
        <fullName evidence="7">Glycerol dehydrogenase</fullName>
        <ecNumber evidence="6">1.1.1.6</ecNumber>
    </recommendedName>
</protein>
<evidence type="ECO:0000256" key="4">
    <source>
        <dbReference type="ARBA" id="ARBA00023027"/>
    </source>
</evidence>
<evidence type="ECO:0000256" key="7">
    <source>
        <dbReference type="ARBA" id="ARBA00040132"/>
    </source>
</evidence>
<keyword evidence="9" id="KW-0862">Zinc</keyword>
<dbReference type="SUPFAM" id="SSF56796">
    <property type="entry name" value="Dehydroquinate synthase-like"/>
    <property type="match status" value="1"/>
</dbReference>
<evidence type="ECO:0000256" key="8">
    <source>
        <dbReference type="ARBA" id="ARBA00049006"/>
    </source>
</evidence>
<dbReference type="InterPro" id="IPR016205">
    <property type="entry name" value="Glycerol_DH"/>
</dbReference>
<feature type="binding site" evidence="11">
    <location>
        <position position="124"/>
    </location>
    <ligand>
        <name>NAD(+)</name>
        <dbReference type="ChEBI" id="CHEBI:57540"/>
    </ligand>
</feature>
<feature type="binding site" evidence="11">
    <location>
        <position position="126"/>
    </location>
    <ligand>
        <name>NAD(+)</name>
        <dbReference type="ChEBI" id="CHEBI:57540"/>
    </ligand>
</feature>
<dbReference type="PIRSF" id="PIRSF000112">
    <property type="entry name" value="Glycerol_dehydrogenase"/>
    <property type="match status" value="1"/>
</dbReference>
<evidence type="ECO:0000256" key="10">
    <source>
        <dbReference type="PIRSR" id="PIRSR000112-2"/>
    </source>
</evidence>
<dbReference type="InterPro" id="IPR018211">
    <property type="entry name" value="ADH_Fe_CS"/>
</dbReference>